<dbReference type="Proteomes" id="UP000623608">
    <property type="component" value="Unassembled WGS sequence"/>
</dbReference>
<accession>A0A919NNC0</accession>
<name>A0A919NNC0_9ACTN</name>
<evidence type="ECO:0000313" key="2">
    <source>
        <dbReference type="Proteomes" id="UP000623608"/>
    </source>
</evidence>
<dbReference type="RefSeq" id="WP_239147545.1">
    <property type="nucleotide sequence ID" value="NZ_BOMY01000027.1"/>
</dbReference>
<gene>
    <name evidence="1" type="ORF">Ate02nite_40580</name>
</gene>
<evidence type="ECO:0000313" key="1">
    <source>
        <dbReference type="EMBL" id="GIF21328.1"/>
    </source>
</evidence>
<organism evidence="1 2">
    <name type="scientific">Paractinoplanes tereljensis</name>
    <dbReference type="NCBI Taxonomy" id="571912"/>
    <lineage>
        <taxon>Bacteria</taxon>
        <taxon>Bacillati</taxon>
        <taxon>Actinomycetota</taxon>
        <taxon>Actinomycetes</taxon>
        <taxon>Micromonosporales</taxon>
        <taxon>Micromonosporaceae</taxon>
        <taxon>Paractinoplanes</taxon>
    </lineage>
</organism>
<reference evidence="1" key="1">
    <citation type="submission" date="2021-01" db="EMBL/GenBank/DDBJ databases">
        <title>Whole genome shotgun sequence of Actinoplanes tereljensis NBRC 105297.</title>
        <authorList>
            <person name="Komaki H."/>
            <person name="Tamura T."/>
        </authorList>
    </citation>
    <scope>NUCLEOTIDE SEQUENCE</scope>
    <source>
        <strain evidence="1">NBRC 105297</strain>
    </source>
</reference>
<comment type="caution">
    <text evidence="1">The sequence shown here is derived from an EMBL/GenBank/DDBJ whole genome shotgun (WGS) entry which is preliminary data.</text>
</comment>
<sequence length="127" mass="14451">MDLSRLPESMRRNIEERFARPPMETVSRFLGAHFNDAESFEEARSDLERLAQTNIRVHQEALRALEIVIADPPAEPNAIARLVAWDANWGLDDESDAAALGFLREVARMLSAVIEQAPPGAQRWRWE</sequence>
<keyword evidence="2" id="KW-1185">Reference proteome</keyword>
<proteinExistence type="predicted"/>
<protein>
    <submittedName>
        <fullName evidence="1">Uncharacterized protein</fullName>
    </submittedName>
</protein>
<dbReference type="EMBL" id="BOMY01000027">
    <property type="protein sequence ID" value="GIF21328.1"/>
    <property type="molecule type" value="Genomic_DNA"/>
</dbReference>
<dbReference type="AlphaFoldDB" id="A0A919NNC0"/>